<evidence type="ECO:0000256" key="9">
    <source>
        <dbReference type="ARBA" id="ARBA00023316"/>
    </source>
</evidence>
<name>A0A1Y5RR44_9RHOB</name>
<dbReference type="GO" id="GO:0008360">
    <property type="term" value="P:regulation of cell shape"/>
    <property type="evidence" value="ECO:0007669"/>
    <property type="project" value="UniProtKB-KW"/>
</dbReference>
<dbReference type="Gene3D" id="3.90.190.20">
    <property type="entry name" value="Mur ligase, C-terminal domain"/>
    <property type="match status" value="1"/>
</dbReference>
<dbReference type="Pfam" id="PF08245">
    <property type="entry name" value="Mur_ligase_M"/>
    <property type="match status" value="1"/>
</dbReference>
<dbReference type="STRING" id="315423.SAMN04488020_102482"/>
<feature type="domain" description="Mur ligase C-terminal" evidence="13">
    <location>
        <begin position="329"/>
        <end position="444"/>
    </location>
</feature>
<keyword evidence="3 10" id="KW-0132">Cell division</keyword>
<keyword evidence="8 10" id="KW-0131">Cell cycle</keyword>
<dbReference type="GO" id="GO:0051301">
    <property type="term" value="P:cell division"/>
    <property type="evidence" value="ECO:0007669"/>
    <property type="project" value="UniProtKB-KW"/>
</dbReference>
<dbReference type="PANTHER" id="PTHR43024:SF1">
    <property type="entry name" value="UDP-N-ACETYLMURAMOYL-TRIPEPTIDE--D-ALANYL-D-ALANINE LIGASE"/>
    <property type="match status" value="1"/>
</dbReference>
<evidence type="ECO:0000256" key="8">
    <source>
        <dbReference type="ARBA" id="ARBA00023306"/>
    </source>
</evidence>
<dbReference type="Pfam" id="PF01225">
    <property type="entry name" value="Mur_ligase"/>
    <property type="match status" value="1"/>
</dbReference>
<dbReference type="GO" id="GO:0071555">
    <property type="term" value="P:cell wall organization"/>
    <property type="evidence" value="ECO:0007669"/>
    <property type="project" value="UniProtKB-KW"/>
</dbReference>
<evidence type="ECO:0000256" key="6">
    <source>
        <dbReference type="ARBA" id="ARBA00022960"/>
    </source>
</evidence>
<dbReference type="InterPro" id="IPR036565">
    <property type="entry name" value="Mur-like_cat_sf"/>
</dbReference>
<dbReference type="NCBIfam" id="TIGR01143">
    <property type="entry name" value="murF"/>
    <property type="match status" value="1"/>
</dbReference>
<evidence type="ECO:0000256" key="11">
    <source>
        <dbReference type="RuleBase" id="RU004136"/>
    </source>
</evidence>
<dbReference type="SUPFAM" id="SSF63418">
    <property type="entry name" value="MurE/MurF N-terminal domain"/>
    <property type="match status" value="1"/>
</dbReference>
<sequence length="471" mass="49272">MSLWTSADAARATGGCATTEWAADGVSIDTRTLAPGDLFVALTAARDGHEFVAQALAKGAAAALVSRLPEGVSEDAPLLIVDDVQTALEGLGRFARDRLQGRVLAITGSVGKTTTKEMARVAFSGQRRTEAAVASYNNHWGVPLTLARTPPETELLIVEIGMSHAGEIAPLSRLARPHVAIVTTVAAAHLEAFGNLEGIAAEKASIFEGLESGGVAIYNADLPTTPILTAAAGDSGMTFGLTDSADLHIRDVTLADEATIVRANHEDYDILYRISAPGRHLALNAASIILAAKPLGADPDVTAQAISAWQPPAGRGARETVTLDAVEGRSLTLIDDAFNANPASMAAALDRIAAAEPEKGGRRIAILTDMLELGPEARSLHKSLADHSGMNRLAQVHTAGPLMRALHEALPSDRRGHWAETAEELAAEIATLVHSGDIVLVKGSKSSKAALLVDAIRELGHRDRRPAAEAR</sequence>
<protein>
    <recommendedName>
        <fullName evidence="10 11">UDP-N-acetylmuramoyl-tripeptide--D-alanyl-D-alanine ligase</fullName>
        <ecNumber evidence="10 11">6.3.2.10</ecNumber>
    </recommendedName>
    <alternativeName>
        <fullName evidence="10">D-alanyl-D-alanine-adding enzyme</fullName>
    </alternativeName>
</protein>
<evidence type="ECO:0000256" key="2">
    <source>
        <dbReference type="ARBA" id="ARBA00022598"/>
    </source>
</evidence>
<dbReference type="InterPro" id="IPR036615">
    <property type="entry name" value="Mur_ligase_C_dom_sf"/>
</dbReference>
<dbReference type="UniPathway" id="UPA00219"/>
<evidence type="ECO:0000313" key="15">
    <source>
        <dbReference type="EMBL" id="SLN23381.1"/>
    </source>
</evidence>
<dbReference type="GO" id="GO:0047480">
    <property type="term" value="F:UDP-N-acetylmuramoyl-tripeptide-D-alanyl-D-alanine ligase activity"/>
    <property type="evidence" value="ECO:0007669"/>
    <property type="project" value="UniProtKB-UniRule"/>
</dbReference>
<dbReference type="InterPro" id="IPR051046">
    <property type="entry name" value="MurCDEF_CellWall_CoF430Synth"/>
</dbReference>
<evidence type="ECO:0000259" key="12">
    <source>
        <dbReference type="Pfam" id="PF01225"/>
    </source>
</evidence>
<dbReference type="PANTHER" id="PTHR43024">
    <property type="entry name" value="UDP-N-ACETYLMURAMOYL-TRIPEPTIDE--D-ALANYL-D-ALANINE LIGASE"/>
    <property type="match status" value="1"/>
</dbReference>
<dbReference type="HAMAP" id="MF_02019">
    <property type="entry name" value="MurF"/>
    <property type="match status" value="1"/>
</dbReference>
<keyword evidence="1 10" id="KW-0963">Cytoplasm</keyword>
<accession>A0A1Y5RR44</accession>
<dbReference type="SUPFAM" id="SSF53623">
    <property type="entry name" value="MurD-like peptide ligases, catalytic domain"/>
    <property type="match status" value="1"/>
</dbReference>
<organism evidence="15 16">
    <name type="scientific">Palleronia marisminoris</name>
    <dbReference type="NCBI Taxonomy" id="315423"/>
    <lineage>
        <taxon>Bacteria</taxon>
        <taxon>Pseudomonadati</taxon>
        <taxon>Pseudomonadota</taxon>
        <taxon>Alphaproteobacteria</taxon>
        <taxon>Rhodobacterales</taxon>
        <taxon>Roseobacteraceae</taxon>
        <taxon>Palleronia</taxon>
    </lineage>
</organism>
<dbReference type="Gene3D" id="3.40.1390.10">
    <property type="entry name" value="MurE/MurF, N-terminal domain"/>
    <property type="match status" value="1"/>
</dbReference>
<comment type="pathway">
    <text evidence="10 11">Cell wall biogenesis; peptidoglycan biosynthesis.</text>
</comment>
<dbReference type="Gene3D" id="3.40.1190.10">
    <property type="entry name" value="Mur-like, catalytic domain"/>
    <property type="match status" value="1"/>
</dbReference>
<keyword evidence="16" id="KW-1185">Reference proteome</keyword>
<dbReference type="InterPro" id="IPR013221">
    <property type="entry name" value="Mur_ligase_cen"/>
</dbReference>
<gene>
    <name evidence="10 15" type="primary">murF</name>
    <name evidence="15" type="ORF">PAM7066_00799</name>
</gene>
<dbReference type="RefSeq" id="WP_085852847.1">
    <property type="nucleotide sequence ID" value="NZ_FOPF01000002.1"/>
</dbReference>
<dbReference type="EMBL" id="FWFV01000002">
    <property type="protein sequence ID" value="SLN23381.1"/>
    <property type="molecule type" value="Genomic_DNA"/>
</dbReference>
<dbReference type="GO" id="GO:0009252">
    <property type="term" value="P:peptidoglycan biosynthetic process"/>
    <property type="evidence" value="ECO:0007669"/>
    <property type="project" value="UniProtKB-UniRule"/>
</dbReference>
<keyword evidence="5 10" id="KW-0067">ATP-binding</keyword>
<dbReference type="GO" id="GO:0008766">
    <property type="term" value="F:UDP-N-acetylmuramoylalanyl-D-glutamyl-2,6-diaminopimelate-D-alanyl-D-alanine ligase activity"/>
    <property type="evidence" value="ECO:0007669"/>
    <property type="project" value="RHEA"/>
</dbReference>
<evidence type="ECO:0000256" key="5">
    <source>
        <dbReference type="ARBA" id="ARBA00022840"/>
    </source>
</evidence>
<evidence type="ECO:0000256" key="3">
    <source>
        <dbReference type="ARBA" id="ARBA00022618"/>
    </source>
</evidence>
<keyword evidence="9 10" id="KW-0961">Cell wall biogenesis/degradation</keyword>
<dbReference type="OrthoDB" id="9800958at2"/>
<evidence type="ECO:0000256" key="10">
    <source>
        <dbReference type="HAMAP-Rule" id="MF_02019"/>
    </source>
</evidence>
<evidence type="ECO:0000256" key="4">
    <source>
        <dbReference type="ARBA" id="ARBA00022741"/>
    </source>
</evidence>
<dbReference type="GO" id="GO:0005737">
    <property type="term" value="C:cytoplasm"/>
    <property type="evidence" value="ECO:0007669"/>
    <property type="project" value="UniProtKB-SubCell"/>
</dbReference>
<feature type="domain" description="Mur ligase central" evidence="14">
    <location>
        <begin position="106"/>
        <end position="291"/>
    </location>
</feature>
<keyword evidence="6 10" id="KW-0133">Cell shape</keyword>
<keyword evidence="4 10" id="KW-0547">Nucleotide-binding</keyword>
<comment type="subcellular location">
    <subcellularLocation>
        <location evidence="10 11">Cytoplasm</location>
    </subcellularLocation>
</comment>
<evidence type="ECO:0000313" key="16">
    <source>
        <dbReference type="Proteomes" id="UP000193870"/>
    </source>
</evidence>
<reference evidence="15 16" key="1">
    <citation type="submission" date="2017-03" db="EMBL/GenBank/DDBJ databases">
        <authorList>
            <person name="Afonso C.L."/>
            <person name="Miller P.J."/>
            <person name="Scott M.A."/>
            <person name="Spackman E."/>
            <person name="Goraichik I."/>
            <person name="Dimitrov K.M."/>
            <person name="Suarez D.L."/>
            <person name="Swayne D.E."/>
        </authorList>
    </citation>
    <scope>NUCLEOTIDE SEQUENCE [LARGE SCALE GENOMIC DNA]</scope>
    <source>
        <strain evidence="15 16">CECT 7066</strain>
    </source>
</reference>
<comment type="function">
    <text evidence="10 11">Involved in cell wall formation. Catalyzes the final step in the synthesis of UDP-N-acetylmuramoyl-pentapeptide, the precursor of murein.</text>
</comment>
<feature type="binding site" evidence="10">
    <location>
        <begin position="108"/>
        <end position="114"/>
    </location>
    <ligand>
        <name>ATP</name>
        <dbReference type="ChEBI" id="CHEBI:30616"/>
    </ligand>
</feature>
<feature type="domain" description="Mur ligase N-terminal catalytic" evidence="12">
    <location>
        <begin position="25"/>
        <end position="84"/>
    </location>
</feature>
<dbReference type="Pfam" id="PF02875">
    <property type="entry name" value="Mur_ligase_C"/>
    <property type="match status" value="1"/>
</dbReference>
<dbReference type="InterPro" id="IPR004101">
    <property type="entry name" value="Mur_ligase_C"/>
</dbReference>
<proteinExistence type="inferred from homology"/>
<dbReference type="GO" id="GO:0005524">
    <property type="term" value="F:ATP binding"/>
    <property type="evidence" value="ECO:0007669"/>
    <property type="project" value="UniProtKB-UniRule"/>
</dbReference>
<dbReference type="EC" id="6.3.2.10" evidence="10 11"/>
<evidence type="ECO:0000256" key="1">
    <source>
        <dbReference type="ARBA" id="ARBA00022490"/>
    </source>
</evidence>
<dbReference type="InterPro" id="IPR000713">
    <property type="entry name" value="Mur_ligase_N"/>
</dbReference>
<dbReference type="InterPro" id="IPR005863">
    <property type="entry name" value="UDP-N-AcMur_synth"/>
</dbReference>
<dbReference type="AlphaFoldDB" id="A0A1Y5RR44"/>
<dbReference type="InterPro" id="IPR035911">
    <property type="entry name" value="MurE/MurF_N"/>
</dbReference>
<keyword evidence="2 10" id="KW-0436">Ligase</keyword>
<comment type="similarity">
    <text evidence="10">Belongs to the MurCDEF family. MurF subfamily.</text>
</comment>
<keyword evidence="7 10" id="KW-0573">Peptidoglycan synthesis</keyword>
<comment type="catalytic activity">
    <reaction evidence="10 11">
        <text>D-alanyl-D-alanine + UDP-N-acetyl-alpha-D-muramoyl-L-alanyl-gamma-D-glutamyl-meso-2,6-diaminopimelate + ATP = UDP-N-acetyl-alpha-D-muramoyl-L-alanyl-gamma-D-glutamyl-meso-2,6-diaminopimeloyl-D-alanyl-D-alanine + ADP + phosphate + H(+)</text>
        <dbReference type="Rhea" id="RHEA:28374"/>
        <dbReference type="ChEBI" id="CHEBI:15378"/>
        <dbReference type="ChEBI" id="CHEBI:30616"/>
        <dbReference type="ChEBI" id="CHEBI:43474"/>
        <dbReference type="ChEBI" id="CHEBI:57822"/>
        <dbReference type="ChEBI" id="CHEBI:61386"/>
        <dbReference type="ChEBI" id="CHEBI:83905"/>
        <dbReference type="ChEBI" id="CHEBI:456216"/>
        <dbReference type="EC" id="6.3.2.10"/>
    </reaction>
</comment>
<evidence type="ECO:0000259" key="14">
    <source>
        <dbReference type="Pfam" id="PF08245"/>
    </source>
</evidence>
<dbReference type="Proteomes" id="UP000193870">
    <property type="component" value="Unassembled WGS sequence"/>
</dbReference>
<evidence type="ECO:0000256" key="7">
    <source>
        <dbReference type="ARBA" id="ARBA00022984"/>
    </source>
</evidence>
<dbReference type="SUPFAM" id="SSF53244">
    <property type="entry name" value="MurD-like peptide ligases, peptide-binding domain"/>
    <property type="match status" value="1"/>
</dbReference>
<evidence type="ECO:0000259" key="13">
    <source>
        <dbReference type="Pfam" id="PF02875"/>
    </source>
</evidence>